<organism evidence="2 3">
    <name type="scientific">Cellulosimicrobium cellulans</name>
    <name type="common">Arthrobacter luteus</name>
    <dbReference type="NCBI Taxonomy" id="1710"/>
    <lineage>
        <taxon>Bacteria</taxon>
        <taxon>Bacillati</taxon>
        <taxon>Actinomycetota</taxon>
        <taxon>Actinomycetes</taxon>
        <taxon>Micrococcales</taxon>
        <taxon>Promicromonosporaceae</taxon>
        <taxon>Cellulosimicrobium</taxon>
    </lineage>
</organism>
<name>A0A4Y4DW62_CELCE</name>
<proteinExistence type="predicted"/>
<evidence type="ECO:0000313" key="2">
    <source>
        <dbReference type="EMBL" id="GED08014.1"/>
    </source>
</evidence>
<dbReference type="Proteomes" id="UP000316659">
    <property type="component" value="Unassembled WGS sequence"/>
</dbReference>
<protein>
    <submittedName>
        <fullName evidence="2">Uncharacterized protein</fullName>
    </submittedName>
</protein>
<evidence type="ECO:0000313" key="3">
    <source>
        <dbReference type="Proteomes" id="UP000316659"/>
    </source>
</evidence>
<reference evidence="2 3" key="1">
    <citation type="submission" date="2019-06" db="EMBL/GenBank/DDBJ databases">
        <title>Whole genome shotgun sequence of Cellulosimicrobium cellulans NBRC 15516.</title>
        <authorList>
            <person name="Hosoyama A."/>
            <person name="Uohara A."/>
            <person name="Ohji S."/>
            <person name="Ichikawa N."/>
        </authorList>
    </citation>
    <scope>NUCLEOTIDE SEQUENCE [LARGE SCALE GENOMIC DNA]</scope>
    <source>
        <strain evidence="2 3">NBRC 15516</strain>
    </source>
</reference>
<dbReference type="EMBL" id="BJNZ01000001">
    <property type="protein sequence ID" value="GED08014.1"/>
    <property type="molecule type" value="Genomic_DNA"/>
</dbReference>
<dbReference type="AlphaFoldDB" id="A0A4Y4DW62"/>
<accession>A0A4Y4DW62</accession>
<sequence>MYSPVGSSCPTKTSGGSEGKAPAAALAGPAMTTAEVPIAIAAASPATERVIHPFRRRGARAFFM</sequence>
<evidence type="ECO:0000256" key="1">
    <source>
        <dbReference type="SAM" id="MobiDB-lite"/>
    </source>
</evidence>
<feature type="compositionally biased region" description="Polar residues" evidence="1">
    <location>
        <begin position="1"/>
        <end position="15"/>
    </location>
</feature>
<gene>
    <name evidence="2" type="ORF">CCE02nite_00130</name>
</gene>
<comment type="caution">
    <text evidence="2">The sequence shown here is derived from an EMBL/GenBank/DDBJ whole genome shotgun (WGS) entry which is preliminary data.</text>
</comment>
<feature type="region of interest" description="Disordered" evidence="1">
    <location>
        <begin position="1"/>
        <end position="24"/>
    </location>
</feature>